<keyword evidence="5 13" id="KW-0418">Kinase</keyword>
<keyword evidence="2" id="KW-0723">Serine/threonine-protein kinase</keyword>
<name>A0A2R5GG25_9STRA</name>
<dbReference type="AlphaFoldDB" id="A0A2R5GG25"/>
<dbReference type="Pfam" id="PF00069">
    <property type="entry name" value="Pkinase"/>
    <property type="match status" value="1"/>
</dbReference>
<keyword evidence="4" id="KW-0547">Nucleotide-binding</keyword>
<keyword evidence="6" id="KW-0067">ATP-binding</keyword>
<comment type="similarity">
    <text evidence="1">Belongs to the protein kinase superfamily. CMGC Ser/Thr protein kinase family. CDC2/CDKX subfamily.</text>
</comment>
<evidence type="ECO:0000256" key="4">
    <source>
        <dbReference type="ARBA" id="ARBA00022741"/>
    </source>
</evidence>
<keyword evidence="14" id="KW-1185">Reference proteome</keyword>
<keyword evidence="3" id="KW-0808">Transferase</keyword>
<gene>
    <name evidence="13" type="ORF">FCC1311_034142</name>
</gene>
<dbReference type="PROSITE" id="PS50011">
    <property type="entry name" value="PROTEIN_KINASE_DOM"/>
    <property type="match status" value="1"/>
</dbReference>
<dbReference type="Proteomes" id="UP000241890">
    <property type="component" value="Unassembled WGS sequence"/>
</dbReference>
<evidence type="ECO:0000313" key="13">
    <source>
        <dbReference type="EMBL" id="GBG27191.1"/>
    </source>
</evidence>
<dbReference type="Gene3D" id="3.30.200.20">
    <property type="entry name" value="Phosphorylase Kinase, domain 1"/>
    <property type="match status" value="1"/>
</dbReference>
<dbReference type="FunFam" id="1.10.510.10:FF:000624">
    <property type="entry name" value="Mitogen-activated protein kinase"/>
    <property type="match status" value="1"/>
</dbReference>
<dbReference type="PANTHER" id="PTHR24056">
    <property type="entry name" value="CELL DIVISION PROTEIN KINASE"/>
    <property type="match status" value="1"/>
</dbReference>
<evidence type="ECO:0000256" key="6">
    <source>
        <dbReference type="ARBA" id="ARBA00022840"/>
    </source>
</evidence>
<evidence type="ECO:0000259" key="12">
    <source>
        <dbReference type="PROSITE" id="PS50011"/>
    </source>
</evidence>
<evidence type="ECO:0000256" key="7">
    <source>
        <dbReference type="ARBA" id="ARBA00038543"/>
    </source>
</evidence>
<evidence type="ECO:0000256" key="2">
    <source>
        <dbReference type="ARBA" id="ARBA00022527"/>
    </source>
</evidence>
<organism evidence="13 14">
    <name type="scientific">Hondaea fermentalgiana</name>
    <dbReference type="NCBI Taxonomy" id="2315210"/>
    <lineage>
        <taxon>Eukaryota</taxon>
        <taxon>Sar</taxon>
        <taxon>Stramenopiles</taxon>
        <taxon>Bigyra</taxon>
        <taxon>Labyrinthulomycetes</taxon>
        <taxon>Thraustochytrida</taxon>
        <taxon>Thraustochytriidae</taxon>
        <taxon>Hondaea</taxon>
    </lineage>
</organism>
<accession>A0A2R5GG25</accession>
<comment type="subunit">
    <text evidence="7">May form a complex composed of at least the catalytic subunit CRK2 and a cyclin.</text>
</comment>
<feature type="domain" description="Protein kinase" evidence="12">
    <location>
        <begin position="21"/>
        <end position="400"/>
    </location>
</feature>
<dbReference type="InterPro" id="IPR008271">
    <property type="entry name" value="Ser/Thr_kinase_AS"/>
</dbReference>
<evidence type="ECO:0000256" key="1">
    <source>
        <dbReference type="ARBA" id="ARBA00006485"/>
    </source>
</evidence>
<comment type="caution">
    <text evidence="13">The sequence shown here is derived from an EMBL/GenBank/DDBJ whole genome shotgun (WGS) entry which is preliminary data.</text>
</comment>
<dbReference type="GO" id="GO:0005524">
    <property type="term" value="F:ATP binding"/>
    <property type="evidence" value="ECO:0007669"/>
    <property type="project" value="UniProtKB-KW"/>
</dbReference>
<proteinExistence type="inferred from homology"/>
<dbReference type="SUPFAM" id="SSF56112">
    <property type="entry name" value="Protein kinase-like (PK-like)"/>
    <property type="match status" value="1"/>
</dbReference>
<dbReference type="SMART" id="SM00220">
    <property type="entry name" value="S_TKc"/>
    <property type="match status" value="1"/>
</dbReference>
<evidence type="ECO:0000256" key="11">
    <source>
        <dbReference type="SAM" id="MobiDB-lite"/>
    </source>
</evidence>
<dbReference type="InterPro" id="IPR000719">
    <property type="entry name" value="Prot_kinase_dom"/>
</dbReference>
<evidence type="ECO:0000256" key="5">
    <source>
        <dbReference type="ARBA" id="ARBA00022777"/>
    </source>
</evidence>
<evidence type="ECO:0000256" key="10">
    <source>
        <dbReference type="ARBA" id="ARBA00042858"/>
    </source>
</evidence>
<dbReference type="PROSITE" id="PS00108">
    <property type="entry name" value="PROTEIN_KINASE_ST"/>
    <property type="match status" value="1"/>
</dbReference>
<dbReference type="GO" id="GO:0005634">
    <property type="term" value="C:nucleus"/>
    <property type="evidence" value="ECO:0007669"/>
    <property type="project" value="TreeGrafter"/>
</dbReference>
<feature type="compositionally biased region" description="Low complexity" evidence="11">
    <location>
        <begin position="432"/>
        <end position="447"/>
    </location>
</feature>
<evidence type="ECO:0000313" key="14">
    <source>
        <dbReference type="Proteomes" id="UP000241890"/>
    </source>
</evidence>
<evidence type="ECO:0000256" key="8">
    <source>
        <dbReference type="ARBA" id="ARBA00039612"/>
    </source>
</evidence>
<dbReference type="InterPro" id="IPR050108">
    <property type="entry name" value="CDK"/>
</dbReference>
<evidence type="ECO:0000256" key="9">
    <source>
        <dbReference type="ARBA" id="ARBA00041902"/>
    </source>
</evidence>
<reference evidence="13 14" key="1">
    <citation type="submission" date="2017-12" db="EMBL/GenBank/DDBJ databases">
        <title>Sequencing, de novo assembly and annotation of complete genome of a new Thraustochytrid species, strain FCC1311.</title>
        <authorList>
            <person name="Sedici K."/>
            <person name="Godart F."/>
            <person name="Aiese Cigliano R."/>
            <person name="Sanseverino W."/>
            <person name="Barakat M."/>
            <person name="Ortet P."/>
            <person name="Marechal E."/>
            <person name="Cagnac O."/>
            <person name="Amato A."/>
        </authorList>
    </citation>
    <scope>NUCLEOTIDE SEQUENCE [LARGE SCALE GENOMIC DNA]</scope>
</reference>
<feature type="region of interest" description="Disordered" evidence="11">
    <location>
        <begin position="423"/>
        <end position="447"/>
    </location>
</feature>
<dbReference type="InterPro" id="IPR011009">
    <property type="entry name" value="Kinase-like_dom_sf"/>
</dbReference>
<dbReference type="GO" id="GO:0004674">
    <property type="term" value="F:protein serine/threonine kinase activity"/>
    <property type="evidence" value="ECO:0007669"/>
    <property type="project" value="UniProtKB-KW"/>
</dbReference>
<sequence>MQEGDRKRKAGGGSEAVLPEFKLLRRIGQGTFAQVFEAVAIDDTEELSSASRVAPGTAGAGAGAAIATDYAVAAATGAAAVAVSANYDQAGPAESPRGTKKQKENDGGHQAETVNESTNDSKKCEPQKVAIKRIRQDDGRGPGHSAKTLTQREVDTLRRMDHPNILKLLGVFDKQGRTHLVLPLCKWDLEAVLADRSVQLTLADVKTYAQGLLRGLAHCHERGILHRDVKPNNILVGNDGNIKLCDFGSAREVQTEPGKLTRQVVTQNYRSPELIFGLDPYDTQIDVWAAACVIGEMLRRDVLFDGRSDIDQLSKIFAVIGTPTESEWPTMRSMPFYFPFQVASGKGLASVLFIRENLAFGSTADEALAKQQTLALIGGMLKFDPSRRTTAHAAAQDVLFESPPLPSLVSGLVQPQTLEGAHGSSTGAFRVSSDGSMSSSSLSSWGE</sequence>
<feature type="region of interest" description="Disordered" evidence="11">
    <location>
        <begin position="89"/>
        <end position="126"/>
    </location>
</feature>
<protein>
    <recommendedName>
        <fullName evidence="8">Cyclin-dependent kinase 2 homolog</fullName>
    </recommendedName>
    <alternativeName>
        <fullName evidence="9">Cell division control protein 2 homolog</fullName>
    </alternativeName>
    <alternativeName>
        <fullName evidence="10">cdc2-related kinase 2</fullName>
    </alternativeName>
</protein>
<dbReference type="InParanoid" id="A0A2R5GG25"/>
<dbReference type="EMBL" id="BEYU01000028">
    <property type="protein sequence ID" value="GBG27191.1"/>
    <property type="molecule type" value="Genomic_DNA"/>
</dbReference>
<dbReference type="Gene3D" id="1.10.510.10">
    <property type="entry name" value="Transferase(Phosphotransferase) domain 1"/>
    <property type="match status" value="1"/>
</dbReference>
<evidence type="ECO:0000256" key="3">
    <source>
        <dbReference type="ARBA" id="ARBA00022679"/>
    </source>
</evidence>